<dbReference type="Gene3D" id="1.10.10.60">
    <property type="entry name" value="Homeodomain-like"/>
    <property type="match status" value="2"/>
</dbReference>
<evidence type="ECO:0000256" key="5">
    <source>
        <dbReference type="ARBA" id="ARBA00023163"/>
    </source>
</evidence>
<dbReference type="Proteomes" id="UP000001514">
    <property type="component" value="Unassembled WGS sequence"/>
</dbReference>
<dbReference type="SMART" id="SM00717">
    <property type="entry name" value="SANT"/>
    <property type="match status" value="2"/>
</dbReference>
<dbReference type="GO" id="GO:0005634">
    <property type="term" value="C:nucleus"/>
    <property type="evidence" value="ECO:0007669"/>
    <property type="project" value="UniProtKB-SubCell"/>
</dbReference>
<organism evidence="11">
    <name type="scientific">Selaginella moellendorffii</name>
    <name type="common">Spikemoss</name>
    <dbReference type="NCBI Taxonomy" id="88036"/>
    <lineage>
        <taxon>Eukaryota</taxon>
        <taxon>Viridiplantae</taxon>
        <taxon>Streptophyta</taxon>
        <taxon>Embryophyta</taxon>
        <taxon>Tracheophyta</taxon>
        <taxon>Lycopodiopsida</taxon>
        <taxon>Selaginellales</taxon>
        <taxon>Selaginellaceae</taxon>
        <taxon>Selaginella</taxon>
    </lineage>
</organism>
<dbReference type="PANTHER" id="PTHR21654">
    <property type="entry name" value="FI21293P1"/>
    <property type="match status" value="1"/>
</dbReference>
<accession>D8T2X1</accession>
<dbReference type="FunFam" id="1.10.10.60:FF:000061">
    <property type="entry name" value="Trihelix transcription factor GT-2"/>
    <property type="match status" value="1"/>
</dbReference>
<dbReference type="InParanoid" id="D8T2X1"/>
<dbReference type="GO" id="GO:0010468">
    <property type="term" value="P:regulation of gene expression"/>
    <property type="evidence" value="ECO:0007669"/>
    <property type="project" value="UniProtKB-ARBA"/>
</dbReference>
<keyword evidence="2" id="KW-0677">Repeat</keyword>
<feature type="domain" description="Myb-like" evidence="9">
    <location>
        <begin position="167"/>
        <end position="231"/>
    </location>
</feature>
<keyword evidence="5" id="KW-0804">Transcription</keyword>
<dbReference type="GO" id="GO:0003677">
    <property type="term" value="F:DNA binding"/>
    <property type="evidence" value="ECO:0007669"/>
    <property type="project" value="UniProtKB-KW"/>
</dbReference>
<feature type="coiled-coil region" evidence="7">
    <location>
        <begin position="367"/>
        <end position="397"/>
    </location>
</feature>
<feature type="domain" description="Myb-like" evidence="9">
    <location>
        <begin position="449"/>
        <end position="513"/>
    </location>
</feature>
<dbReference type="InterPro" id="IPR001005">
    <property type="entry name" value="SANT/Myb"/>
</dbReference>
<feature type="region of interest" description="Disordered" evidence="8">
    <location>
        <begin position="428"/>
        <end position="456"/>
    </location>
</feature>
<keyword evidence="7" id="KW-0175">Coiled coil</keyword>
<dbReference type="EMBL" id="GL377667">
    <property type="protein sequence ID" value="EFJ08922.1"/>
    <property type="molecule type" value="Genomic_DNA"/>
</dbReference>
<keyword evidence="4" id="KW-0238">DNA-binding</keyword>
<comment type="subcellular location">
    <subcellularLocation>
        <location evidence="1">Nucleus</location>
    </subcellularLocation>
</comment>
<dbReference type="HOGENOM" id="CLU_492955_0_0_1"/>
<evidence type="ECO:0000256" key="4">
    <source>
        <dbReference type="ARBA" id="ARBA00023125"/>
    </source>
</evidence>
<dbReference type="AlphaFoldDB" id="D8T2X1"/>
<evidence type="ECO:0000256" key="1">
    <source>
        <dbReference type="ARBA" id="ARBA00004123"/>
    </source>
</evidence>
<evidence type="ECO:0000313" key="10">
    <source>
        <dbReference type="EMBL" id="EFJ08922.1"/>
    </source>
</evidence>
<sequence>MRVKCRGRREIGISKSGAGILTRSSAPGRWNLAPLRQKAREVGGGAKMMEGGQRGALVVFSSSPSPLPSLQQCLSPLPLDAKLGTPDASATNFQPCSVALAPPPLPAPTFPFALADSKSLGAAPLAMDPPLVALNDPAVAGGVGNGSATVTEAEMEVEEDKKQRDREHKKRSKNWTRPETLKLIRLRTELEPRFARTGRKTELWDEIAESLQRERFCRDAQQCRDKWEKLTAGYKEVRDGVKEREDNPFYDELYPLLSGKLIKKAASTTGKEKEIFGMDSGGEAQLPEGGGGGGGGGVLFKDVLDFESGSRGGDKGTTRDEEQEDLEGRPPTAKKRRRVPNKYVAVTDLLAVQSLLETVLARQQRFFRDVLEAMERKEQQREQLRLEKEEKWRAEERAQRLVFNNAMVALTQKLVGERLGVPSESLMVFPQSPDGGGAHQGGGGGSGGGPKKRSKNWKRTEVLQLIKLRGEMENKFTKSTRRAALWDEVADLLKAQGIKRDGKQCREKWDKLMAEYKDVADGKRERGESHYFAELTAIVTKPPEDFAGGKNVT</sequence>
<evidence type="ECO:0000256" key="8">
    <source>
        <dbReference type="SAM" id="MobiDB-lite"/>
    </source>
</evidence>
<keyword evidence="11" id="KW-1185">Reference proteome</keyword>
<dbReference type="CDD" id="cd12203">
    <property type="entry name" value="GT1"/>
    <property type="match status" value="2"/>
</dbReference>
<dbReference type="PANTHER" id="PTHR21654:SF84">
    <property type="entry name" value="SI:DKEY-66I24.7"/>
    <property type="match status" value="1"/>
</dbReference>
<reference evidence="10 11" key="1">
    <citation type="journal article" date="2011" name="Science">
        <title>The Selaginella genome identifies genetic changes associated with the evolution of vascular plants.</title>
        <authorList>
            <person name="Banks J.A."/>
            <person name="Nishiyama T."/>
            <person name="Hasebe M."/>
            <person name="Bowman J.L."/>
            <person name="Gribskov M."/>
            <person name="dePamphilis C."/>
            <person name="Albert V.A."/>
            <person name="Aono N."/>
            <person name="Aoyama T."/>
            <person name="Ambrose B.A."/>
            <person name="Ashton N.W."/>
            <person name="Axtell M.J."/>
            <person name="Barker E."/>
            <person name="Barker M.S."/>
            <person name="Bennetzen J.L."/>
            <person name="Bonawitz N.D."/>
            <person name="Chapple C."/>
            <person name="Cheng C."/>
            <person name="Correa L.G."/>
            <person name="Dacre M."/>
            <person name="DeBarry J."/>
            <person name="Dreyer I."/>
            <person name="Elias M."/>
            <person name="Engstrom E.M."/>
            <person name="Estelle M."/>
            <person name="Feng L."/>
            <person name="Finet C."/>
            <person name="Floyd S.K."/>
            <person name="Frommer W.B."/>
            <person name="Fujita T."/>
            <person name="Gramzow L."/>
            <person name="Gutensohn M."/>
            <person name="Harholt J."/>
            <person name="Hattori M."/>
            <person name="Heyl A."/>
            <person name="Hirai T."/>
            <person name="Hiwatashi Y."/>
            <person name="Ishikawa M."/>
            <person name="Iwata M."/>
            <person name="Karol K.G."/>
            <person name="Koehler B."/>
            <person name="Kolukisaoglu U."/>
            <person name="Kubo M."/>
            <person name="Kurata T."/>
            <person name="Lalonde S."/>
            <person name="Li K."/>
            <person name="Li Y."/>
            <person name="Litt A."/>
            <person name="Lyons E."/>
            <person name="Manning G."/>
            <person name="Maruyama T."/>
            <person name="Michael T.P."/>
            <person name="Mikami K."/>
            <person name="Miyazaki S."/>
            <person name="Morinaga S."/>
            <person name="Murata T."/>
            <person name="Mueller-Roeber B."/>
            <person name="Nelson D.R."/>
            <person name="Obara M."/>
            <person name="Oguri Y."/>
            <person name="Olmstead R.G."/>
            <person name="Onodera N."/>
            <person name="Petersen B.L."/>
            <person name="Pils B."/>
            <person name="Prigge M."/>
            <person name="Rensing S.A."/>
            <person name="Riano-Pachon D.M."/>
            <person name="Roberts A.W."/>
            <person name="Sato Y."/>
            <person name="Scheller H.V."/>
            <person name="Schulz B."/>
            <person name="Schulz C."/>
            <person name="Shakirov E.V."/>
            <person name="Shibagaki N."/>
            <person name="Shinohara N."/>
            <person name="Shippen D.E."/>
            <person name="Soerensen I."/>
            <person name="Sotooka R."/>
            <person name="Sugimoto N."/>
            <person name="Sugita M."/>
            <person name="Sumikawa N."/>
            <person name="Tanurdzic M."/>
            <person name="Theissen G."/>
            <person name="Ulvskov P."/>
            <person name="Wakazuki S."/>
            <person name="Weng J.K."/>
            <person name="Willats W.W."/>
            <person name="Wipf D."/>
            <person name="Wolf P.G."/>
            <person name="Yang L."/>
            <person name="Zimmer A.D."/>
            <person name="Zhu Q."/>
            <person name="Mitros T."/>
            <person name="Hellsten U."/>
            <person name="Loque D."/>
            <person name="Otillar R."/>
            <person name="Salamov A."/>
            <person name="Schmutz J."/>
            <person name="Shapiro H."/>
            <person name="Lindquist E."/>
            <person name="Lucas S."/>
            <person name="Rokhsar D."/>
            <person name="Grigoriev I.V."/>
        </authorList>
    </citation>
    <scope>NUCLEOTIDE SEQUENCE [LARGE SCALE GENOMIC DNA]</scope>
</reference>
<evidence type="ECO:0000256" key="2">
    <source>
        <dbReference type="ARBA" id="ARBA00022737"/>
    </source>
</evidence>
<protein>
    <recommendedName>
        <fullName evidence="9">Myb-like domain-containing protein</fullName>
    </recommendedName>
</protein>
<evidence type="ECO:0000256" key="7">
    <source>
        <dbReference type="SAM" id="Coils"/>
    </source>
</evidence>
<dbReference type="Gramene" id="EFJ08922">
    <property type="protein sequence ID" value="EFJ08922"/>
    <property type="gene ID" value="SELMODRAFT_428458"/>
</dbReference>
<name>D8T2X1_SELML</name>
<evidence type="ECO:0000313" key="11">
    <source>
        <dbReference type="Proteomes" id="UP000001514"/>
    </source>
</evidence>
<feature type="region of interest" description="Disordered" evidence="8">
    <location>
        <begin position="151"/>
        <end position="174"/>
    </location>
</feature>
<evidence type="ECO:0000259" key="9">
    <source>
        <dbReference type="PROSITE" id="PS50090"/>
    </source>
</evidence>
<dbReference type="eggNOG" id="KOG4282">
    <property type="taxonomic scope" value="Eukaryota"/>
</dbReference>
<dbReference type="PROSITE" id="PS50090">
    <property type="entry name" value="MYB_LIKE"/>
    <property type="match status" value="2"/>
</dbReference>
<gene>
    <name evidence="10" type="ORF">SELMODRAFT_428458</name>
</gene>
<dbReference type="InterPro" id="IPR044822">
    <property type="entry name" value="Myb_DNA-bind_4"/>
</dbReference>
<keyword evidence="3" id="KW-0805">Transcription regulation</keyword>
<dbReference type="OMA" id="IKFRGEM"/>
<dbReference type="FunCoup" id="D8T2X1">
    <property type="interactions" value="8"/>
</dbReference>
<feature type="compositionally biased region" description="Gly residues" evidence="8">
    <location>
        <begin position="434"/>
        <end position="449"/>
    </location>
</feature>
<keyword evidence="6" id="KW-0539">Nucleus</keyword>
<evidence type="ECO:0000256" key="3">
    <source>
        <dbReference type="ARBA" id="ARBA00023015"/>
    </source>
</evidence>
<proteinExistence type="predicted"/>
<dbReference type="Pfam" id="PF13837">
    <property type="entry name" value="Myb_DNA-bind_4"/>
    <property type="match status" value="2"/>
</dbReference>
<feature type="region of interest" description="Disordered" evidence="8">
    <location>
        <begin position="307"/>
        <end position="339"/>
    </location>
</feature>
<evidence type="ECO:0000256" key="6">
    <source>
        <dbReference type="ARBA" id="ARBA00023242"/>
    </source>
</evidence>
<dbReference type="KEGG" id="smo:SELMODRAFT_428458"/>